<feature type="transmembrane region" description="Helical" evidence="4">
    <location>
        <begin position="12"/>
        <end position="31"/>
    </location>
</feature>
<gene>
    <name evidence="6" type="ORF">M3202_19090</name>
</gene>
<keyword evidence="4" id="KW-1133">Transmembrane helix</keyword>
<evidence type="ECO:0000256" key="3">
    <source>
        <dbReference type="ARBA" id="ARBA00023002"/>
    </source>
</evidence>
<evidence type="ECO:0000256" key="4">
    <source>
        <dbReference type="SAM" id="Phobius"/>
    </source>
</evidence>
<dbReference type="PROSITE" id="PS51387">
    <property type="entry name" value="FAD_PCMH"/>
    <property type="match status" value="1"/>
</dbReference>
<comment type="caution">
    <text evidence="6">The sequence shown here is derived from an EMBL/GenBank/DDBJ whole genome shotgun (WGS) entry which is preliminary data.</text>
</comment>
<dbReference type="PANTHER" id="PTHR43762:SF1">
    <property type="entry name" value="D-ARABINONO-1,4-LACTONE OXIDASE"/>
    <property type="match status" value="1"/>
</dbReference>
<organism evidence="6 7">
    <name type="scientific">Halalkalibacter oceani</name>
    <dbReference type="NCBI Taxonomy" id="1653776"/>
    <lineage>
        <taxon>Bacteria</taxon>
        <taxon>Bacillati</taxon>
        <taxon>Bacillota</taxon>
        <taxon>Bacilli</taxon>
        <taxon>Bacillales</taxon>
        <taxon>Bacillaceae</taxon>
        <taxon>Halalkalibacter</taxon>
    </lineage>
</organism>
<dbReference type="InterPro" id="IPR016166">
    <property type="entry name" value="FAD-bd_PCMH"/>
</dbReference>
<dbReference type="Gene3D" id="3.30.465.10">
    <property type="match status" value="1"/>
</dbReference>
<keyword evidence="7" id="KW-1185">Reference proteome</keyword>
<dbReference type="RefSeq" id="WP_251224830.1">
    <property type="nucleotide sequence ID" value="NZ_JAMBOL010000029.1"/>
</dbReference>
<dbReference type="GO" id="GO:0016899">
    <property type="term" value="F:oxidoreductase activity, acting on the CH-OH group of donors, oxygen as acceptor"/>
    <property type="evidence" value="ECO:0007669"/>
    <property type="project" value="InterPro"/>
</dbReference>
<dbReference type="Pfam" id="PF01565">
    <property type="entry name" value="FAD_binding_4"/>
    <property type="match status" value="1"/>
</dbReference>
<dbReference type="InterPro" id="IPR016164">
    <property type="entry name" value="FAD-linked_Oxase-like_C"/>
</dbReference>
<keyword evidence="3" id="KW-0560">Oxidoreductase</keyword>
<dbReference type="SUPFAM" id="SSF56176">
    <property type="entry name" value="FAD-binding/transporter-associated domain-like"/>
    <property type="match status" value="1"/>
</dbReference>
<sequence length="497" mass="57180">MKSKDQQRLRFVVVICCAIAMYGLAFSLSLYRNHTGDELLIHDVSRLFPERVEDIIKGREEEALVKAVRQAKEDHLKISIAGARHSQGGHAFYRDSLLLDMTDFDEILSIDPERKLMTVQSGVTWAEVQNALNRYGLAVKVMQSSNIFTIGGSLSSNVHGRDPRYGPLIDTVESFRLLTAEGEIKNVSRSENKELFELVIGGFGLFGVILDVTLEVTDNELYAGTTEKLDYEEYPAYIEKHIKDAEDVGLHFARLSATPGSLFEDMYVTTYRTLAPDDERYPDSTQLEELSLLQEETHVRRDKFFLGLARNFDWGKRLVWDLQQRLYANEDAVEIVSRNNAMRPPVAFLEYDSDNNTDILQEYFVPTAQFPRFVGELKEIIEEEELNVLNVTVRYTPKHAEGFLRYSNEDTLALVLLINHSLSDEGIEQVRAATQRVVEAVLACQGTYYLTYQSFPTQEQIRAAYPEIDAFFAEKRKYDPEERFMNHFYEEYRRDES</sequence>
<proteinExistence type="predicted"/>
<evidence type="ECO:0000259" key="5">
    <source>
        <dbReference type="PROSITE" id="PS51387"/>
    </source>
</evidence>
<dbReference type="EMBL" id="JAMBOL010000029">
    <property type="protein sequence ID" value="MCM3716153.1"/>
    <property type="molecule type" value="Genomic_DNA"/>
</dbReference>
<keyword evidence="4" id="KW-0812">Transmembrane</keyword>
<keyword evidence="4" id="KW-0472">Membrane</keyword>
<keyword evidence="2" id="KW-0274">FAD</keyword>
<feature type="domain" description="FAD-binding PCMH-type" evidence="5">
    <location>
        <begin position="47"/>
        <end position="219"/>
    </location>
</feature>
<dbReference type="Gene3D" id="1.10.45.10">
    <property type="entry name" value="Vanillyl-alcohol Oxidase, Chain A, domain 4"/>
    <property type="match status" value="1"/>
</dbReference>
<dbReference type="InterPro" id="IPR016169">
    <property type="entry name" value="FAD-bd_PCMH_sub2"/>
</dbReference>
<evidence type="ECO:0000313" key="7">
    <source>
        <dbReference type="Proteomes" id="UP001139179"/>
    </source>
</evidence>
<evidence type="ECO:0000256" key="2">
    <source>
        <dbReference type="ARBA" id="ARBA00022827"/>
    </source>
</evidence>
<name>A0A9X2IS37_9BACI</name>
<dbReference type="AlphaFoldDB" id="A0A9X2IS37"/>
<dbReference type="Proteomes" id="UP001139179">
    <property type="component" value="Unassembled WGS sequence"/>
</dbReference>
<dbReference type="InterPro" id="IPR036318">
    <property type="entry name" value="FAD-bd_PCMH-like_sf"/>
</dbReference>
<dbReference type="GO" id="GO:0071949">
    <property type="term" value="F:FAD binding"/>
    <property type="evidence" value="ECO:0007669"/>
    <property type="project" value="InterPro"/>
</dbReference>
<dbReference type="InterPro" id="IPR010031">
    <property type="entry name" value="FAD_lactone_oxidase-like"/>
</dbReference>
<reference evidence="6" key="1">
    <citation type="submission" date="2022-05" db="EMBL/GenBank/DDBJ databases">
        <title>Comparative Genomics of Spacecraft Associated Microbes.</title>
        <authorList>
            <person name="Tran M.T."/>
            <person name="Wright A."/>
            <person name="Seuylemezian A."/>
            <person name="Eisen J."/>
            <person name="Coil D."/>
        </authorList>
    </citation>
    <scope>NUCLEOTIDE SEQUENCE</scope>
    <source>
        <strain evidence="6">214.1.1</strain>
    </source>
</reference>
<dbReference type="PANTHER" id="PTHR43762">
    <property type="entry name" value="L-GULONOLACTONE OXIDASE"/>
    <property type="match status" value="1"/>
</dbReference>
<dbReference type="SUPFAM" id="SSF55103">
    <property type="entry name" value="FAD-linked oxidases, C-terminal domain"/>
    <property type="match status" value="1"/>
</dbReference>
<accession>A0A9X2IS37</accession>
<evidence type="ECO:0000256" key="1">
    <source>
        <dbReference type="ARBA" id="ARBA00022630"/>
    </source>
</evidence>
<protein>
    <submittedName>
        <fullName evidence="6">FAD-binding oxidoreductase</fullName>
    </submittedName>
</protein>
<dbReference type="InterPro" id="IPR006094">
    <property type="entry name" value="Oxid_FAD_bind_N"/>
</dbReference>
<dbReference type="InterPro" id="IPR016171">
    <property type="entry name" value="Vanillyl_alc_oxidase_C-sub2"/>
</dbReference>
<evidence type="ECO:0000313" key="6">
    <source>
        <dbReference type="EMBL" id="MCM3716153.1"/>
    </source>
</evidence>
<keyword evidence="1" id="KW-0285">Flavoprotein</keyword>